<evidence type="ECO:0000313" key="3">
    <source>
        <dbReference type="EMBL" id="UWP60787.1"/>
    </source>
</evidence>
<accession>A0ABY5VKF4</accession>
<feature type="domain" description="DUF434" evidence="1">
    <location>
        <begin position="24"/>
        <end position="78"/>
    </location>
</feature>
<evidence type="ECO:0000259" key="2">
    <source>
        <dbReference type="Pfam" id="PF18481"/>
    </source>
</evidence>
<dbReference type="EMBL" id="CP102290">
    <property type="protein sequence ID" value="UWP60787.1"/>
    <property type="molecule type" value="Genomic_DNA"/>
</dbReference>
<dbReference type="InterPro" id="IPR041652">
    <property type="entry name" value="DUF5616"/>
</dbReference>
<dbReference type="InterPro" id="IPR007368">
    <property type="entry name" value="DUF434"/>
</dbReference>
<gene>
    <name evidence="3" type="ORF">NQ502_07055</name>
</gene>
<organism evidence="3 4">
    <name type="scientific">Ruminococcus gauvreauii</name>
    <dbReference type="NCBI Taxonomy" id="438033"/>
    <lineage>
        <taxon>Bacteria</taxon>
        <taxon>Bacillati</taxon>
        <taxon>Bacillota</taxon>
        <taxon>Clostridia</taxon>
        <taxon>Eubacteriales</taxon>
        <taxon>Oscillospiraceae</taxon>
        <taxon>Ruminococcus</taxon>
    </lineage>
</organism>
<feature type="domain" description="DUF5616" evidence="2">
    <location>
        <begin position="83"/>
        <end position="218"/>
    </location>
</feature>
<reference evidence="3" key="1">
    <citation type="journal article" date="2022" name="Cell">
        <title>Design, construction, and in vivo augmentation of a complex gut microbiome.</title>
        <authorList>
            <person name="Cheng A.G."/>
            <person name="Ho P.Y."/>
            <person name="Aranda-Diaz A."/>
            <person name="Jain S."/>
            <person name="Yu F.B."/>
            <person name="Meng X."/>
            <person name="Wang M."/>
            <person name="Iakiviak M."/>
            <person name="Nagashima K."/>
            <person name="Zhao A."/>
            <person name="Murugkar P."/>
            <person name="Patil A."/>
            <person name="Atabakhsh K."/>
            <person name="Weakley A."/>
            <person name="Yan J."/>
            <person name="Brumbaugh A.R."/>
            <person name="Higginbottom S."/>
            <person name="Dimas A."/>
            <person name="Shiver A.L."/>
            <person name="Deutschbauer A."/>
            <person name="Neff N."/>
            <person name="Sonnenburg J.L."/>
            <person name="Huang K.C."/>
            <person name="Fischbach M.A."/>
        </authorList>
    </citation>
    <scope>NUCLEOTIDE SEQUENCE</scope>
    <source>
        <strain evidence="3">DSM 19829</strain>
    </source>
</reference>
<name>A0ABY5VKF4_9FIRM</name>
<proteinExistence type="predicted"/>
<dbReference type="Pfam" id="PF04256">
    <property type="entry name" value="DUF434"/>
    <property type="match status" value="1"/>
</dbReference>
<sequence>MSTIKRGGSPHDTREFSPQSIETLNKASKHVCYLLNEGYRMKNASVFVGNHFLLSERQRLAVVRSTASDDQLRRRRDKECVKESMAGRTVHIDGFNSVITLEIALCESLLLHCMDGTIRDLAGLRGTYRLIEETPKAIRLIADTLDDLGIRKAVFYLDAPVSNSGRLKSLIAEVWEDYRAELDIQVVHDVDRLLQNQECVMTSDSVILDRCKSWFNLSSICVEKTEAVPIRVWK</sequence>
<dbReference type="Proteomes" id="UP001060164">
    <property type="component" value="Chromosome"/>
</dbReference>
<dbReference type="RefSeq" id="WP_028527491.1">
    <property type="nucleotide sequence ID" value="NZ_CABLBR010000003.1"/>
</dbReference>
<dbReference type="PANTHER" id="PTHR42252:SF1">
    <property type="entry name" value="DUF434 DOMAIN-CONTAINING PROTEIN"/>
    <property type="match status" value="1"/>
</dbReference>
<protein>
    <submittedName>
        <fullName evidence="3">DUF434 domain-containing protein</fullName>
    </submittedName>
</protein>
<evidence type="ECO:0000259" key="1">
    <source>
        <dbReference type="Pfam" id="PF04256"/>
    </source>
</evidence>
<dbReference type="PANTHER" id="PTHR42252">
    <property type="entry name" value="DUF5616 DOMAIN-CONTAINING PROTEIN"/>
    <property type="match status" value="1"/>
</dbReference>
<evidence type="ECO:0000313" key="4">
    <source>
        <dbReference type="Proteomes" id="UP001060164"/>
    </source>
</evidence>
<dbReference type="Pfam" id="PF18481">
    <property type="entry name" value="DUF5616"/>
    <property type="match status" value="1"/>
</dbReference>
<keyword evidence="4" id="KW-1185">Reference proteome</keyword>